<dbReference type="AlphaFoldDB" id="A0A4C1TMX1"/>
<evidence type="ECO:0000313" key="1">
    <source>
        <dbReference type="EMBL" id="GBP15504.1"/>
    </source>
</evidence>
<dbReference type="Proteomes" id="UP000299102">
    <property type="component" value="Unassembled WGS sequence"/>
</dbReference>
<proteinExistence type="predicted"/>
<comment type="caution">
    <text evidence="1">The sequence shown here is derived from an EMBL/GenBank/DDBJ whole genome shotgun (WGS) entry which is preliminary data.</text>
</comment>
<sequence length="250" mass="27743">MQCPFESRSGCRAPRVYECVRYHAVFIAPIEQPHADSITMLSAASNEVVKAFGNHPGRKIPTNIKNGVSLPCWGSVVHFQQYSPLAAVHPDRVRERFLAQVVSSGQAGSVQPICNKTIWRRSRRAFSPVAAGGGGPLFYIYSAPDCGAISRDLSASHPSQYYGVTGYYYIYAKAESEGAEGGRGRRYYQISSVAEAFRSFMNHARAAPRPLRTTHERWGDSERVTAAKHEGHYIAQSILLISIHDIRTHF</sequence>
<protein>
    <submittedName>
        <fullName evidence="1">Uncharacterized protein</fullName>
    </submittedName>
</protein>
<dbReference type="EMBL" id="BGZK01000072">
    <property type="protein sequence ID" value="GBP15504.1"/>
    <property type="molecule type" value="Genomic_DNA"/>
</dbReference>
<evidence type="ECO:0000313" key="2">
    <source>
        <dbReference type="Proteomes" id="UP000299102"/>
    </source>
</evidence>
<keyword evidence="2" id="KW-1185">Reference proteome</keyword>
<accession>A0A4C1TMX1</accession>
<organism evidence="1 2">
    <name type="scientific">Eumeta variegata</name>
    <name type="common">Bagworm moth</name>
    <name type="synonym">Eumeta japonica</name>
    <dbReference type="NCBI Taxonomy" id="151549"/>
    <lineage>
        <taxon>Eukaryota</taxon>
        <taxon>Metazoa</taxon>
        <taxon>Ecdysozoa</taxon>
        <taxon>Arthropoda</taxon>
        <taxon>Hexapoda</taxon>
        <taxon>Insecta</taxon>
        <taxon>Pterygota</taxon>
        <taxon>Neoptera</taxon>
        <taxon>Endopterygota</taxon>
        <taxon>Lepidoptera</taxon>
        <taxon>Glossata</taxon>
        <taxon>Ditrysia</taxon>
        <taxon>Tineoidea</taxon>
        <taxon>Psychidae</taxon>
        <taxon>Oiketicinae</taxon>
        <taxon>Eumeta</taxon>
    </lineage>
</organism>
<name>A0A4C1TMX1_EUMVA</name>
<gene>
    <name evidence="1" type="ORF">EVAR_9282_1</name>
</gene>
<reference evidence="1 2" key="1">
    <citation type="journal article" date="2019" name="Commun. Biol.">
        <title>The bagworm genome reveals a unique fibroin gene that provides high tensile strength.</title>
        <authorList>
            <person name="Kono N."/>
            <person name="Nakamura H."/>
            <person name="Ohtoshi R."/>
            <person name="Tomita M."/>
            <person name="Numata K."/>
            <person name="Arakawa K."/>
        </authorList>
    </citation>
    <scope>NUCLEOTIDE SEQUENCE [LARGE SCALE GENOMIC DNA]</scope>
</reference>